<dbReference type="AlphaFoldDB" id="A0A4Q7Y238"/>
<comment type="caution">
    <text evidence="1">The sequence shown here is derived from an EMBL/GenBank/DDBJ whole genome shotgun (WGS) entry which is preliminary data.</text>
</comment>
<dbReference type="InterPro" id="IPR022121">
    <property type="entry name" value="Peptidase_M73_camelysin"/>
</dbReference>
<evidence type="ECO:0000313" key="1">
    <source>
        <dbReference type="EMBL" id="RZU30568.1"/>
    </source>
</evidence>
<dbReference type="RefSeq" id="WP_104528657.1">
    <property type="nucleotide sequence ID" value="NZ_POQT01000016.1"/>
</dbReference>
<dbReference type="Proteomes" id="UP000292507">
    <property type="component" value="Unassembled WGS sequence"/>
</dbReference>
<sequence length="200" mass="19878">MSTTTTENRTTARKVIGSLGVIGAAAAVAGLATFGTFTDSTTPVNATIDSGTLSITATQVGTLPLTVSGFVPGDSMTRAVTLANDGDLSFGSITMGASVTASSVLTTDAVNGLQKSLRSCAVAWTQSGNTYTCASGEKLLGSGPVLANVDLAGSAALAAQGTDHLAYTISLPTTADNTFQGKSAALSLTFTGTQRTGTAR</sequence>
<keyword evidence="2" id="KW-1185">Reference proteome</keyword>
<organism evidence="1 2">
    <name type="scientific">Blastococcus saxobsidens</name>
    <dbReference type="NCBI Taxonomy" id="138336"/>
    <lineage>
        <taxon>Bacteria</taxon>
        <taxon>Bacillati</taxon>
        <taxon>Actinomycetota</taxon>
        <taxon>Actinomycetes</taxon>
        <taxon>Geodermatophilales</taxon>
        <taxon>Geodermatophilaceae</taxon>
        <taxon>Blastococcus</taxon>
    </lineage>
</organism>
<dbReference type="Pfam" id="PF12389">
    <property type="entry name" value="Peptidase_M73"/>
    <property type="match status" value="1"/>
</dbReference>
<accession>A0A4Q7Y238</accession>
<evidence type="ECO:0000313" key="2">
    <source>
        <dbReference type="Proteomes" id="UP000292507"/>
    </source>
</evidence>
<protein>
    <submittedName>
        <fullName evidence="1">Camelysin-like metallo-endopeptidase</fullName>
    </submittedName>
</protein>
<proteinExistence type="predicted"/>
<dbReference type="EMBL" id="SHKV01000001">
    <property type="protein sequence ID" value="RZU30568.1"/>
    <property type="molecule type" value="Genomic_DNA"/>
</dbReference>
<gene>
    <name evidence="1" type="ORF">BKA19_0188</name>
</gene>
<reference evidence="1 2" key="1">
    <citation type="submission" date="2019-02" db="EMBL/GenBank/DDBJ databases">
        <title>Sequencing the genomes of 1000 actinobacteria strains.</title>
        <authorList>
            <person name="Klenk H.-P."/>
        </authorList>
    </citation>
    <scope>NUCLEOTIDE SEQUENCE [LARGE SCALE GENOMIC DNA]</scope>
    <source>
        <strain evidence="1 2">DSM 44509</strain>
    </source>
</reference>
<dbReference type="OrthoDB" id="3788361at2"/>
<name>A0A4Q7Y238_9ACTN</name>